<keyword evidence="8" id="KW-1185">Reference proteome</keyword>
<comment type="caution">
    <text evidence="7">The sequence shown here is derived from an EMBL/GenBank/DDBJ whole genome shotgun (WGS) entry which is preliminary data.</text>
</comment>
<evidence type="ECO:0000313" key="7">
    <source>
        <dbReference type="EMBL" id="CAH1431028.1"/>
    </source>
</evidence>
<protein>
    <submittedName>
        <fullName evidence="7">Uncharacterized protein</fullName>
    </submittedName>
</protein>
<evidence type="ECO:0000256" key="1">
    <source>
        <dbReference type="ARBA" id="ARBA00004370"/>
    </source>
</evidence>
<feature type="transmembrane region" description="Helical" evidence="6">
    <location>
        <begin position="238"/>
        <end position="255"/>
    </location>
</feature>
<comment type="similarity">
    <text evidence="2">Belongs to the UPF0496 family.</text>
</comment>
<dbReference type="PANTHER" id="PTHR31113">
    <property type="entry name" value="UPF0496 PROTEIN 3-RELATED"/>
    <property type="match status" value="1"/>
</dbReference>
<sequence length="379" mass="43213">MLSSMLKNMIVSKFKFPFKFTSRNKKQIASSFVSETDVSKEYLEAFRTKSYMEICDKLESYIGFENESYSSSSSIRDHYIHHCDILAEPQKEAMANLANTYDIDHCLLLDFFDAGSESWKLCEKLLHSIHQENANRLSTARIIKLAERVPKSDQRTRIYKELALYSSLGNPLSDFSLEMFPKINNHLKLLLKRLTTNQARLKRKRTLIMCMKKAMGCALVASYTVLAVALLVLAFHGLIGIVVSAGLISCFLGLTRKANATKNGLKTSELKRVGLLLDVAAKGIYTLIKDFDTIGSLVRKLHNEVEFGRTMASKCVDENLKSDVLEEVLREFGVHESRFMEQMEELKDHIYLCLLNVNRSRRLLVKEIMPVVAKVFEDL</sequence>
<evidence type="ECO:0000313" key="8">
    <source>
        <dbReference type="Proteomes" id="UP001157418"/>
    </source>
</evidence>
<evidence type="ECO:0000256" key="4">
    <source>
        <dbReference type="ARBA" id="ARBA00022989"/>
    </source>
</evidence>
<dbReference type="GO" id="GO:0016020">
    <property type="term" value="C:membrane"/>
    <property type="evidence" value="ECO:0007669"/>
    <property type="project" value="UniProtKB-SubCell"/>
</dbReference>
<dbReference type="Pfam" id="PF05055">
    <property type="entry name" value="DUF677"/>
    <property type="match status" value="1"/>
</dbReference>
<keyword evidence="4 6" id="KW-1133">Transmembrane helix</keyword>
<organism evidence="7 8">
    <name type="scientific">Lactuca virosa</name>
    <dbReference type="NCBI Taxonomy" id="75947"/>
    <lineage>
        <taxon>Eukaryota</taxon>
        <taxon>Viridiplantae</taxon>
        <taxon>Streptophyta</taxon>
        <taxon>Embryophyta</taxon>
        <taxon>Tracheophyta</taxon>
        <taxon>Spermatophyta</taxon>
        <taxon>Magnoliopsida</taxon>
        <taxon>eudicotyledons</taxon>
        <taxon>Gunneridae</taxon>
        <taxon>Pentapetalae</taxon>
        <taxon>asterids</taxon>
        <taxon>campanulids</taxon>
        <taxon>Asterales</taxon>
        <taxon>Asteraceae</taxon>
        <taxon>Cichorioideae</taxon>
        <taxon>Cichorieae</taxon>
        <taxon>Lactucinae</taxon>
        <taxon>Lactuca</taxon>
    </lineage>
</organism>
<dbReference type="Proteomes" id="UP001157418">
    <property type="component" value="Unassembled WGS sequence"/>
</dbReference>
<reference evidence="7 8" key="1">
    <citation type="submission" date="2022-01" db="EMBL/GenBank/DDBJ databases">
        <authorList>
            <person name="Xiong W."/>
            <person name="Schranz E."/>
        </authorList>
    </citation>
    <scope>NUCLEOTIDE SEQUENCE [LARGE SCALE GENOMIC DNA]</scope>
</reference>
<dbReference type="AlphaFoldDB" id="A0AAU9N2E0"/>
<keyword evidence="3 6" id="KW-0812">Transmembrane</keyword>
<gene>
    <name evidence="7" type="ORF">LVIROSA_LOCUS17761</name>
</gene>
<dbReference type="PANTHER" id="PTHR31113:SF20">
    <property type="entry name" value="UPF0496 PROTEIN 2-RELATED"/>
    <property type="match status" value="1"/>
</dbReference>
<keyword evidence="5 6" id="KW-0472">Membrane</keyword>
<dbReference type="InterPro" id="IPR007749">
    <property type="entry name" value="DUF677"/>
</dbReference>
<name>A0AAU9N2E0_9ASTR</name>
<feature type="transmembrane region" description="Helical" evidence="6">
    <location>
        <begin position="214"/>
        <end position="232"/>
    </location>
</feature>
<evidence type="ECO:0000256" key="6">
    <source>
        <dbReference type="SAM" id="Phobius"/>
    </source>
</evidence>
<comment type="subcellular location">
    <subcellularLocation>
        <location evidence="1">Membrane</location>
    </subcellularLocation>
</comment>
<evidence type="ECO:0000256" key="2">
    <source>
        <dbReference type="ARBA" id="ARBA00009074"/>
    </source>
</evidence>
<proteinExistence type="inferred from homology"/>
<dbReference type="EMBL" id="CAKMRJ010003334">
    <property type="protein sequence ID" value="CAH1431028.1"/>
    <property type="molecule type" value="Genomic_DNA"/>
</dbReference>
<evidence type="ECO:0000256" key="3">
    <source>
        <dbReference type="ARBA" id="ARBA00022692"/>
    </source>
</evidence>
<accession>A0AAU9N2E0</accession>
<evidence type="ECO:0000256" key="5">
    <source>
        <dbReference type="ARBA" id="ARBA00023136"/>
    </source>
</evidence>